<proteinExistence type="predicted"/>
<keyword evidence="2" id="KW-0614">Plasmid</keyword>
<dbReference type="RefSeq" id="WP_012406186.1">
    <property type="nucleotide sequence ID" value="NC_010625.1"/>
</dbReference>
<dbReference type="KEGG" id="bph:Bphy_7024"/>
<organism evidence="2 3">
    <name type="scientific">Paraburkholderia phymatum (strain DSM 17167 / CIP 108236 / LMG 21445 / STM815)</name>
    <name type="common">Burkholderia phymatum</name>
    <dbReference type="NCBI Taxonomy" id="391038"/>
    <lineage>
        <taxon>Bacteria</taxon>
        <taxon>Pseudomonadati</taxon>
        <taxon>Pseudomonadota</taxon>
        <taxon>Betaproteobacteria</taxon>
        <taxon>Burkholderiales</taxon>
        <taxon>Burkholderiaceae</taxon>
        <taxon>Paraburkholderia</taxon>
    </lineage>
</organism>
<dbReference type="AlphaFoldDB" id="B2JTX7"/>
<evidence type="ECO:0000259" key="1">
    <source>
        <dbReference type="Pfam" id="PF06527"/>
    </source>
</evidence>
<name>B2JTX7_PARP8</name>
<evidence type="ECO:0000313" key="2">
    <source>
        <dbReference type="EMBL" id="ACC76030.1"/>
    </source>
</evidence>
<accession>B2JTX7</accession>
<dbReference type="Pfam" id="PF06527">
    <property type="entry name" value="TniQ"/>
    <property type="match status" value="1"/>
</dbReference>
<reference evidence="3" key="1">
    <citation type="journal article" date="2014" name="Stand. Genomic Sci.">
        <title>Complete genome sequence of Burkholderia phymatum STM815(T), a broad host range and efficient nitrogen-fixing symbiont of Mimosa species.</title>
        <authorList>
            <person name="Moulin L."/>
            <person name="Klonowska A."/>
            <person name="Caroline B."/>
            <person name="Booth K."/>
            <person name="Vriezen J.A."/>
            <person name="Melkonian R."/>
            <person name="James E.K."/>
            <person name="Young J.P."/>
            <person name="Bena G."/>
            <person name="Hauser L."/>
            <person name="Land M."/>
            <person name="Kyrpides N."/>
            <person name="Bruce D."/>
            <person name="Chain P."/>
            <person name="Copeland A."/>
            <person name="Pitluck S."/>
            <person name="Woyke T."/>
            <person name="Lizotte-Waniewski M."/>
            <person name="Bristow J."/>
            <person name="Riley M."/>
        </authorList>
    </citation>
    <scope>NUCLEOTIDE SEQUENCE [LARGE SCALE GENOMIC DNA]</scope>
    <source>
        <strain evidence="3">DSM 17167 / CIP 108236 / LMG 21445 / STM815</strain>
        <plasmid evidence="3">Plasmid pBPHY01</plasmid>
    </source>
</reference>
<dbReference type="EMBL" id="CP001045">
    <property type="protein sequence ID" value="ACC76030.1"/>
    <property type="molecule type" value="Genomic_DNA"/>
</dbReference>
<dbReference type="InterPro" id="IPR009492">
    <property type="entry name" value="TniQ"/>
</dbReference>
<geneLocation type="plasmid" evidence="2 3">
    <name>pBPHY01</name>
</geneLocation>
<dbReference type="HOGENOM" id="CLU_501393_0_0_4"/>
<dbReference type="Proteomes" id="UP000001192">
    <property type="component" value="Plasmid pBPHY01"/>
</dbReference>
<gene>
    <name evidence="2" type="ordered locus">Bphy_7024</name>
</gene>
<keyword evidence="3" id="KW-1185">Reference proteome</keyword>
<protein>
    <submittedName>
        <fullName evidence="2">Transposition protein, TnsD-like protein</fullName>
    </submittedName>
</protein>
<feature type="domain" description="TniQ" evidence="1">
    <location>
        <begin position="8"/>
        <end position="156"/>
    </location>
</feature>
<sequence>MHKPALLFFAPSLPDETIQSRVVRHHVLSANRKESDTFLDLFGGLPFSLEQIVPPSLLQLADRMDDGSQAALQPLLEHNTLWLLFEPFLADTPQSATVNIGEMMRPLPRRVVGLHGEAQLCPACVEDDMRTFGMGYWHRTHHVPGVSVCWRHGTRLLSSCPRCHRPFQFPKRLLRQPWWDCHCGWAPAGAGDADAAGSPIMLQYARFAHNLLTQPLGRADASCLRAAYQHRLHEMGFGLGARTRTKAFQSHLVEELGDEFLCAVDPAFAAKRMSFWIRFAAGSSTAHDMPVTRHLLLAMYLFGSRDEFALSLQRASQQEASISHTRAIAAGPAGFTESLPSTPRAAHRRRIGDELAKNRETTIQDLWRKAYRVTSWLYEHDRVWLLETLSTSAADIPGIKPATKAVSPDDERLAAHVDATAAALLATSGKPQQVTKERLLAALPVRIADTPGQRERYRNTLTRVTDNRESTWHFRARRLWWAYAVLGARGDVPLPRDAVILSGVGHYAAQAIIEHCGWEPVLPLAARFDAVVKLAELGITPRWDGLPAWKGRAIGGRSYQRRS</sequence>
<dbReference type="OrthoDB" id="470139at2"/>
<evidence type="ECO:0000313" key="3">
    <source>
        <dbReference type="Proteomes" id="UP000001192"/>
    </source>
</evidence>